<keyword evidence="2" id="KW-0732">Signal</keyword>
<dbReference type="Pfam" id="PF01549">
    <property type="entry name" value="ShK"/>
    <property type="match status" value="1"/>
</dbReference>
<evidence type="ECO:0000256" key="2">
    <source>
        <dbReference type="SAM" id="SignalP"/>
    </source>
</evidence>
<accession>A0AAF3EC25</accession>
<dbReference type="AlphaFoldDB" id="A0AAF3EC25"/>
<reference evidence="5" key="1">
    <citation type="submission" date="2024-02" db="UniProtKB">
        <authorList>
            <consortium name="WormBaseParasite"/>
        </authorList>
    </citation>
    <scope>IDENTIFICATION</scope>
</reference>
<dbReference type="Gene3D" id="1.10.10.1940">
    <property type="match status" value="1"/>
</dbReference>
<protein>
    <submittedName>
        <fullName evidence="5">ShKT domain-containing protein</fullName>
    </submittedName>
</protein>
<feature type="chain" id="PRO_5042089953" evidence="2">
    <location>
        <begin position="20"/>
        <end position="67"/>
    </location>
</feature>
<comment type="caution">
    <text evidence="1">Lacks conserved residue(s) required for the propagation of feature annotation.</text>
</comment>
<feature type="signal peptide" evidence="2">
    <location>
        <begin position="1"/>
        <end position="19"/>
    </location>
</feature>
<proteinExistence type="predicted"/>
<evidence type="ECO:0000313" key="5">
    <source>
        <dbReference type="WBParaSite" id="MBELARI_LOCUS1150"/>
    </source>
</evidence>
<feature type="domain" description="ShKT" evidence="3">
    <location>
        <begin position="27"/>
        <end position="61"/>
    </location>
</feature>
<sequence length="67" mass="7337">MKVSFILLIISTIFLMIYAQNSTNTTCVDTGFDCCSKAGLCTNSGYLTIMRTRCRKTCGFCNTTTTG</sequence>
<dbReference type="WBParaSite" id="MBELARI_LOCUS1150">
    <property type="protein sequence ID" value="MBELARI_LOCUS1150"/>
    <property type="gene ID" value="MBELARI_LOCUS1150"/>
</dbReference>
<organism evidence="4 5">
    <name type="scientific">Mesorhabditis belari</name>
    <dbReference type="NCBI Taxonomy" id="2138241"/>
    <lineage>
        <taxon>Eukaryota</taxon>
        <taxon>Metazoa</taxon>
        <taxon>Ecdysozoa</taxon>
        <taxon>Nematoda</taxon>
        <taxon>Chromadorea</taxon>
        <taxon>Rhabditida</taxon>
        <taxon>Rhabditina</taxon>
        <taxon>Rhabditomorpha</taxon>
        <taxon>Rhabditoidea</taxon>
        <taxon>Rhabditidae</taxon>
        <taxon>Mesorhabditinae</taxon>
        <taxon>Mesorhabditis</taxon>
    </lineage>
</organism>
<evidence type="ECO:0000259" key="3">
    <source>
        <dbReference type="PROSITE" id="PS51670"/>
    </source>
</evidence>
<dbReference type="Proteomes" id="UP000887575">
    <property type="component" value="Unassembled WGS sequence"/>
</dbReference>
<feature type="disulfide bond" evidence="1">
    <location>
        <begin position="27"/>
        <end position="61"/>
    </location>
</feature>
<dbReference type="SMART" id="SM00254">
    <property type="entry name" value="ShKT"/>
    <property type="match status" value="1"/>
</dbReference>
<dbReference type="PROSITE" id="PS51670">
    <property type="entry name" value="SHKT"/>
    <property type="match status" value="1"/>
</dbReference>
<keyword evidence="1" id="KW-1015">Disulfide bond</keyword>
<name>A0AAF3EC25_9BILA</name>
<evidence type="ECO:0000256" key="1">
    <source>
        <dbReference type="PROSITE-ProRule" id="PRU01005"/>
    </source>
</evidence>
<dbReference type="InterPro" id="IPR003582">
    <property type="entry name" value="ShKT_dom"/>
</dbReference>
<evidence type="ECO:0000313" key="4">
    <source>
        <dbReference type="Proteomes" id="UP000887575"/>
    </source>
</evidence>
<keyword evidence="4" id="KW-1185">Reference proteome</keyword>